<proteinExistence type="predicted"/>
<reference evidence="1 2" key="1">
    <citation type="submission" date="2017-11" db="EMBL/GenBank/DDBJ databases">
        <title>Draft genome sequence of Enterococcus plantarum TRW2 strain isolated from lettuce.</title>
        <authorList>
            <person name="Kim E.B."/>
            <person name="Marco M.L."/>
            <person name="Williams T.R."/>
            <person name="You I.H."/>
        </authorList>
    </citation>
    <scope>NUCLEOTIDE SEQUENCE [LARGE SCALE GENOMIC DNA]</scope>
    <source>
        <strain evidence="1 2">TRW2</strain>
    </source>
</reference>
<dbReference type="Proteomes" id="UP000249828">
    <property type="component" value="Unassembled WGS sequence"/>
</dbReference>
<keyword evidence="2" id="KW-1185">Reference proteome</keyword>
<dbReference type="RefSeq" id="WP_111246948.1">
    <property type="nucleotide sequence ID" value="NZ_PIEU01000003.1"/>
</dbReference>
<accession>A0A2W4BVP8</accession>
<dbReference type="AlphaFoldDB" id="A0A2W4BVP8"/>
<gene>
    <name evidence="1" type="ORF">CI088_01480</name>
</gene>
<organism evidence="1 2">
    <name type="scientific">Enterococcus plantarum</name>
    <dbReference type="NCBI Taxonomy" id="1077675"/>
    <lineage>
        <taxon>Bacteria</taxon>
        <taxon>Bacillati</taxon>
        <taxon>Bacillota</taxon>
        <taxon>Bacilli</taxon>
        <taxon>Lactobacillales</taxon>
        <taxon>Enterococcaceae</taxon>
        <taxon>Enterococcus</taxon>
    </lineage>
</organism>
<protein>
    <submittedName>
        <fullName evidence="1">Uncharacterized protein</fullName>
    </submittedName>
</protein>
<comment type="caution">
    <text evidence="1">The sequence shown here is derived from an EMBL/GenBank/DDBJ whole genome shotgun (WGS) entry which is preliminary data.</text>
</comment>
<dbReference type="EMBL" id="PIEU01000003">
    <property type="protein sequence ID" value="PZL77499.1"/>
    <property type="molecule type" value="Genomic_DNA"/>
</dbReference>
<evidence type="ECO:0000313" key="2">
    <source>
        <dbReference type="Proteomes" id="UP000249828"/>
    </source>
</evidence>
<name>A0A2W4BVP8_9ENTE</name>
<sequence>MRLEHCWYCGNGYYQNRSDQIYCSKKCRLAQYAEVRRCTREDETQSKYIIQMTNEFGEISIFSSTYRWGGEMKAMEAVEGVSFPKIYTSEKRASQGLKSLEDKLAAWYSMEVIPYNNILKKDQKG</sequence>
<evidence type="ECO:0000313" key="1">
    <source>
        <dbReference type="EMBL" id="PZL77499.1"/>
    </source>
</evidence>